<dbReference type="SMART" id="SM00564">
    <property type="entry name" value="PQQ"/>
    <property type="match status" value="5"/>
</dbReference>
<dbReference type="PANTHER" id="PTHR32303">
    <property type="entry name" value="QUINOPROTEIN ALCOHOL DEHYDROGENASE (CYTOCHROME C)"/>
    <property type="match status" value="1"/>
</dbReference>
<feature type="domain" description="Pyrrolo-quinoline quinone repeat" evidence="5">
    <location>
        <begin position="286"/>
        <end position="490"/>
    </location>
</feature>
<protein>
    <submittedName>
        <fullName evidence="6">Quino protein alcohol dehydrogenase-like protein</fullName>
    </submittedName>
</protein>
<organism evidence="6 7">
    <name type="scientific">Glonium stellatum</name>
    <dbReference type="NCBI Taxonomy" id="574774"/>
    <lineage>
        <taxon>Eukaryota</taxon>
        <taxon>Fungi</taxon>
        <taxon>Dikarya</taxon>
        <taxon>Ascomycota</taxon>
        <taxon>Pezizomycotina</taxon>
        <taxon>Dothideomycetes</taxon>
        <taxon>Pleosporomycetidae</taxon>
        <taxon>Gloniales</taxon>
        <taxon>Gloniaceae</taxon>
        <taxon>Glonium</taxon>
    </lineage>
</organism>
<proteinExistence type="inferred from homology"/>
<dbReference type="InterPro" id="IPR002372">
    <property type="entry name" value="PQQ_rpt_dom"/>
</dbReference>
<keyword evidence="7" id="KW-1185">Reference proteome</keyword>
<keyword evidence="4" id="KW-0732">Signal</keyword>
<dbReference type="InterPro" id="IPR018391">
    <property type="entry name" value="PQQ_b-propeller_rpt"/>
</dbReference>
<feature type="signal peptide" evidence="4">
    <location>
        <begin position="1"/>
        <end position="19"/>
    </location>
</feature>
<dbReference type="Pfam" id="PF13360">
    <property type="entry name" value="PQQ_2"/>
    <property type="match status" value="1"/>
</dbReference>
<reference evidence="6 7" key="1">
    <citation type="journal article" date="2016" name="Nat. Commun.">
        <title>Ectomycorrhizal ecology is imprinted in the genome of the dominant symbiotic fungus Cenococcum geophilum.</title>
        <authorList>
            <consortium name="DOE Joint Genome Institute"/>
            <person name="Peter M."/>
            <person name="Kohler A."/>
            <person name="Ohm R.A."/>
            <person name="Kuo A."/>
            <person name="Krutzmann J."/>
            <person name="Morin E."/>
            <person name="Arend M."/>
            <person name="Barry K.W."/>
            <person name="Binder M."/>
            <person name="Choi C."/>
            <person name="Clum A."/>
            <person name="Copeland A."/>
            <person name="Grisel N."/>
            <person name="Haridas S."/>
            <person name="Kipfer T."/>
            <person name="LaButti K."/>
            <person name="Lindquist E."/>
            <person name="Lipzen A."/>
            <person name="Maire R."/>
            <person name="Meier B."/>
            <person name="Mihaltcheva S."/>
            <person name="Molinier V."/>
            <person name="Murat C."/>
            <person name="Poggeler S."/>
            <person name="Quandt C.A."/>
            <person name="Sperisen C."/>
            <person name="Tritt A."/>
            <person name="Tisserant E."/>
            <person name="Crous P.W."/>
            <person name="Henrissat B."/>
            <person name="Nehls U."/>
            <person name="Egli S."/>
            <person name="Spatafora J.W."/>
            <person name="Grigoriev I.V."/>
            <person name="Martin F.M."/>
        </authorList>
    </citation>
    <scope>NUCLEOTIDE SEQUENCE [LARGE SCALE GENOMIC DNA]</scope>
    <source>
        <strain evidence="6 7">CBS 207.34</strain>
    </source>
</reference>
<dbReference type="OrthoDB" id="416253at2759"/>
<evidence type="ECO:0000256" key="2">
    <source>
        <dbReference type="ARBA" id="ARBA00008156"/>
    </source>
</evidence>
<evidence type="ECO:0000256" key="4">
    <source>
        <dbReference type="SAM" id="SignalP"/>
    </source>
</evidence>
<gene>
    <name evidence="6" type="ORF">AOQ84DRAFT_352032</name>
</gene>
<dbReference type="PANTHER" id="PTHR32303:SF10">
    <property type="entry name" value="OUTER MEMBRANE PROTEIN ASSEMBLY FACTOR BAMB"/>
    <property type="match status" value="1"/>
</dbReference>
<evidence type="ECO:0000313" key="7">
    <source>
        <dbReference type="Proteomes" id="UP000250140"/>
    </source>
</evidence>
<dbReference type="Proteomes" id="UP000250140">
    <property type="component" value="Unassembled WGS sequence"/>
</dbReference>
<dbReference type="InterPro" id="IPR015943">
    <property type="entry name" value="WD40/YVTN_repeat-like_dom_sf"/>
</dbReference>
<dbReference type="Gene3D" id="2.140.10.10">
    <property type="entry name" value="Quinoprotein alcohol dehydrogenase-like superfamily"/>
    <property type="match status" value="1"/>
</dbReference>
<feature type="non-terminal residue" evidence="6">
    <location>
        <position position="530"/>
    </location>
</feature>
<evidence type="ECO:0000256" key="3">
    <source>
        <dbReference type="ARBA" id="ARBA00023002"/>
    </source>
</evidence>
<name>A0A8E2JY05_9PEZI</name>
<comment type="similarity">
    <text evidence="2">Belongs to the bacterial PQQ dehydrogenase family.</text>
</comment>
<evidence type="ECO:0000259" key="5">
    <source>
        <dbReference type="Pfam" id="PF13360"/>
    </source>
</evidence>
<comment type="cofactor">
    <cofactor evidence="1">
        <name>pyrroloquinoline quinone</name>
        <dbReference type="ChEBI" id="CHEBI:58442"/>
    </cofactor>
</comment>
<dbReference type="AlphaFoldDB" id="A0A8E2JY05"/>
<dbReference type="GO" id="GO:0016491">
    <property type="term" value="F:oxidoreductase activity"/>
    <property type="evidence" value="ECO:0007669"/>
    <property type="project" value="UniProtKB-KW"/>
</dbReference>
<sequence>MMLLRAALILLSLSSLSQSVDWSGWGGSIFNNRWASQNAIVSSSNINTITQHCHLTYPIGVSATPTIGGDIVYYPTWNGLFVALNYVTCVVQWEINVTTIVHDYAPLTKVQAEATNPISRTSPQIDDDVLYFGTQTHALIVAVSLSSGQTLGVIQINPHPVAVLTMSPTFFNSILFVGASSLEEGAANSVSGYQCCSFAGNVVALTFDHSSGKFSVVWNVTMLPEPIGVGGWSGAAVWGSQPSIDTAGGQVFFATGNIYEAPQSVQACINSTTNETSCLPSNVWQESVLAVDIASGRVNWVRQLSPLDAWTVACGIPGVSKRNPALCPETPGPDADFGMAPTFVPRNSSAESTVVVGQKNGNLYSLSANTGKLIWSTITSPDGTSGGLSWGIAADDSQVYFTAINSLNLAWQLQPSNQTVNNSAYGAASLVDGTLVWETSTPQDQSAYPPPSVVGDLVLVGRTGVATVAGAAAGTRGGLVALAKSTGEVIVDIDLDVLFQGGIAIQDNYILFGTGYVRFQGIGSFYVMQV</sequence>
<dbReference type="InterPro" id="IPR011047">
    <property type="entry name" value="Quinoprotein_ADH-like_sf"/>
</dbReference>
<feature type="chain" id="PRO_5034801467" evidence="4">
    <location>
        <begin position="20"/>
        <end position="530"/>
    </location>
</feature>
<keyword evidence="3" id="KW-0560">Oxidoreductase</keyword>
<evidence type="ECO:0000256" key="1">
    <source>
        <dbReference type="ARBA" id="ARBA00001931"/>
    </source>
</evidence>
<dbReference type="EMBL" id="KV748731">
    <property type="protein sequence ID" value="OCL13369.1"/>
    <property type="molecule type" value="Genomic_DNA"/>
</dbReference>
<accession>A0A8E2JY05</accession>
<evidence type="ECO:0000313" key="6">
    <source>
        <dbReference type="EMBL" id="OCL13369.1"/>
    </source>
</evidence>
<dbReference type="SUPFAM" id="SSF50998">
    <property type="entry name" value="Quinoprotein alcohol dehydrogenase-like"/>
    <property type="match status" value="2"/>
</dbReference>
<dbReference type="Gene3D" id="2.130.10.10">
    <property type="entry name" value="YVTN repeat-like/Quinoprotein amine dehydrogenase"/>
    <property type="match status" value="1"/>
</dbReference>